<evidence type="ECO:0000313" key="1">
    <source>
        <dbReference type="EMBL" id="KAI3829174.1"/>
    </source>
</evidence>
<name>A0ACB9KAA4_9ASTR</name>
<evidence type="ECO:0000313" key="2">
    <source>
        <dbReference type="Proteomes" id="UP001056120"/>
    </source>
</evidence>
<organism evidence="1 2">
    <name type="scientific">Smallanthus sonchifolius</name>
    <dbReference type="NCBI Taxonomy" id="185202"/>
    <lineage>
        <taxon>Eukaryota</taxon>
        <taxon>Viridiplantae</taxon>
        <taxon>Streptophyta</taxon>
        <taxon>Embryophyta</taxon>
        <taxon>Tracheophyta</taxon>
        <taxon>Spermatophyta</taxon>
        <taxon>Magnoliopsida</taxon>
        <taxon>eudicotyledons</taxon>
        <taxon>Gunneridae</taxon>
        <taxon>Pentapetalae</taxon>
        <taxon>asterids</taxon>
        <taxon>campanulids</taxon>
        <taxon>Asterales</taxon>
        <taxon>Asteraceae</taxon>
        <taxon>Asteroideae</taxon>
        <taxon>Heliantheae alliance</taxon>
        <taxon>Millerieae</taxon>
        <taxon>Smallanthus</taxon>
    </lineage>
</organism>
<proteinExistence type="predicted"/>
<dbReference type="Proteomes" id="UP001056120">
    <property type="component" value="Linkage Group LG01"/>
</dbReference>
<keyword evidence="2" id="KW-1185">Reference proteome</keyword>
<dbReference type="EMBL" id="CM042018">
    <property type="protein sequence ID" value="KAI3829174.1"/>
    <property type="molecule type" value="Genomic_DNA"/>
</dbReference>
<accession>A0ACB9KAA4</accession>
<gene>
    <name evidence="1" type="ORF">L1987_03290</name>
</gene>
<comment type="caution">
    <text evidence="1">The sequence shown here is derived from an EMBL/GenBank/DDBJ whole genome shotgun (WGS) entry which is preliminary data.</text>
</comment>
<reference evidence="1 2" key="2">
    <citation type="journal article" date="2022" name="Mol. Ecol. Resour.">
        <title>The genomes of chicory, endive, great burdock and yacon provide insights into Asteraceae paleo-polyploidization history and plant inulin production.</title>
        <authorList>
            <person name="Fan W."/>
            <person name="Wang S."/>
            <person name="Wang H."/>
            <person name="Wang A."/>
            <person name="Jiang F."/>
            <person name="Liu H."/>
            <person name="Zhao H."/>
            <person name="Xu D."/>
            <person name="Zhang Y."/>
        </authorList>
    </citation>
    <scope>NUCLEOTIDE SEQUENCE [LARGE SCALE GENOMIC DNA]</scope>
    <source>
        <strain evidence="2">cv. Yunnan</strain>
        <tissue evidence="1">Leaves</tissue>
    </source>
</reference>
<sequence length="95" mass="10037">MLIRMGKSGAEVAIGTDRNAAPWPLGGGNQEQKWGPLTDKWNKQSRLPVEGGGGNGDCSGGGYGCEGSSGDGRLDDQGRDRRVSSDEYSKHKKEA</sequence>
<protein>
    <submittedName>
        <fullName evidence="1">Uncharacterized protein</fullName>
    </submittedName>
</protein>
<reference evidence="2" key="1">
    <citation type="journal article" date="2022" name="Mol. Ecol. Resour.">
        <title>The genomes of chicory, endive, great burdock and yacon provide insights into Asteraceae palaeo-polyploidization history and plant inulin production.</title>
        <authorList>
            <person name="Fan W."/>
            <person name="Wang S."/>
            <person name="Wang H."/>
            <person name="Wang A."/>
            <person name="Jiang F."/>
            <person name="Liu H."/>
            <person name="Zhao H."/>
            <person name="Xu D."/>
            <person name="Zhang Y."/>
        </authorList>
    </citation>
    <scope>NUCLEOTIDE SEQUENCE [LARGE SCALE GENOMIC DNA]</scope>
    <source>
        <strain evidence="2">cv. Yunnan</strain>
    </source>
</reference>